<evidence type="ECO:0000256" key="6">
    <source>
        <dbReference type="SAM" id="MobiDB-lite"/>
    </source>
</evidence>
<feature type="domain" description="AP2/ERF" evidence="7">
    <location>
        <begin position="299"/>
        <end position="356"/>
    </location>
</feature>
<proteinExistence type="predicted"/>
<dbReference type="SUPFAM" id="SSF54171">
    <property type="entry name" value="DNA-binding domain"/>
    <property type="match status" value="1"/>
</dbReference>
<gene>
    <name evidence="8" type="ORF">CSSPJE1EN2_LOCUS23262</name>
</gene>
<dbReference type="CDD" id="cd00018">
    <property type="entry name" value="AP2"/>
    <property type="match status" value="1"/>
</dbReference>
<keyword evidence="9" id="KW-1185">Reference proteome</keyword>
<dbReference type="PRINTS" id="PR00367">
    <property type="entry name" value="ETHRSPELEMNT"/>
</dbReference>
<dbReference type="EMBL" id="OZ023709">
    <property type="protein sequence ID" value="CAK9881906.1"/>
    <property type="molecule type" value="Genomic_DNA"/>
</dbReference>
<dbReference type="PROSITE" id="PS51032">
    <property type="entry name" value="AP2_ERF"/>
    <property type="match status" value="1"/>
</dbReference>
<evidence type="ECO:0000259" key="7">
    <source>
        <dbReference type="PROSITE" id="PS51032"/>
    </source>
</evidence>
<keyword evidence="2" id="KW-0805">Transcription regulation</keyword>
<evidence type="ECO:0000256" key="2">
    <source>
        <dbReference type="ARBA" id="ARBA00023015"/>
    </source>
</evidence>
<organism evidence="8 9">
    <name type="scientific">Sphagnum jensenii</name>
    <dbReference type="NCBI Taxonomy" id="128206"/>
    <lineage>
        <taxon>Eukaryota</taxon>
        <taxon>Viridiplantae</taxon>
        <taxon>Streptophyta</taxon>
        <taxon>Embryophyta</taxon>
        <taxon>Bryophyta</taxon>
        <taxon>Sphagnophytina</taxon>
        <taxon>Sphagnopsida</taxon>
        <taxon>Sphagnales</taxon>
        <taxon>Sphagnaceae</taxon>
        <taxon>Sphagnum</taxon>
    </lineage>
</organism>
<reference evidence="8" key="1">
    <citation type="submission" date="2024-03" db="EMBL/GenBank/DDBJ databases">
        <authorList>
            <consortium name="ELIXIR-Norway"/>
            <consortium name="Elixir Norway"/>
        </authorList>
    </citation>
    <scope>NUCLEOTIDE SEQUENCE</scope>
</reference>
<dbReference type="InterPro" id="IPR016177">
    <property type="entry name" value="DNA-bd_dom_sf"/>
</dbReference>
<dbReference type="Gene3D" id="3.30.730.10">
    <property type="entry name" value="AP2/ERF domain"/>
    <property type="match status" value="1"/>
</dbReference>
<dbReference type="Pfam" id="PF00847">
    <property type="entry name" value="AP2"/>
    <property type="match status" value="1"/>
</dbReference>
<evidence type="ECO:0000256" key="4">
    <source>
        <dbReference type="ARBA" id="ARBA00023163"/>
    </source>
</evidence>
<dbReference type="PANTHER" id="PTHR31677">
    <property type="entry name" value="AP2 DOMAIN CLASS TRANSCRIPTION FACTOR"/>
    <property type="match status" value="1"/>
</dbReference>
<evidence type="ECO:0000313" key="9">
    <source>
        <dbReference type="Proteomes" id="UP001497522"/>
    </source>
</evidence>
<evidence type="ECO:0000256" key="5">
    <source>
        <dbReference type="ARBA" id="ARBA00023242"/>
    </source>
</evidence>
<comment type="subcellular location">
    <subcellularLocation>
        <location evidence="1">Nucleus</location>
    </subcellularLocation>
</comment>
<dbReference type="SMART" id="SM00380">
    <property type="entry name" value="AP2"/>
    <property type="match status" value="1"/>
</dbReference>
<dbReference type="InterPro" id="IPR036955">
    <property type="entry name" value="AP2/ERF_dom_sf"/>
</dbReference>
<keyword evidence="5" id="KW-0539">Nucleus</keyword>
<protein>
    <recommendedName>
        <fullName evidence="7">AP2/ERF domain-containing protein</fullName>
    </recommendedName>
</protein>
<evidence type="ECO:0000256" key="1">
    <source>
        <dbReference type="ARBA" id="ARBA00004123"/>
    </source>
</evidence>
<feature type="region of interest" description="Disordered" evidence="6">
    <location>
        <begin position="271"/>
        <end position="298"/>
    </location>
</feature>
<evidence type="ECO:0000256" key="3">
    <source>
        <dbReference type="ARBA" id="ARBA00023125"/>
    </source>
</evidence>
<dbReference type="Proteomes" id="UP001497522">
    <property type="component" value="Chromosome 8"/>
</dbReference>
<dbReference type="InterPro" id="IPR001471">
    <property type="entry name" value="AP2/ERF_dom"/>
</dbReference>
<sequence length="502" mass="54062">MALHDMLLSTSMSSKRKWRDNMELEADDDQSEQVLWGACVRCAAPALYPFCTLCSSAQAVTECCSPASSQLPLQPSHEACSLDFSNWNDIPSLREQDFSVHSFGDQAQVLQRTLEVEVRDPVLDHKCPGSTSAAVADGDQDLDGIAAVVGQRALFGSSAAGDKVQCWPPAGHSSCASSNPPKLVQDAAWHTIPAGEAREQPYQMMTGKSFLNLKLLSPETANSATFTRESSSLRSSTSVGVCTNAPQAEGGREKNSDALFPFLESLRAFTPAESSHSKSRSGTSTTVDGDGALGTSAPVYRGVRKRPWGRWSAEIRDRIGRCRHWLGTFDTAVDAARAYDAAARRLRGAKARTNFPLPLAACSSSAPSPSSSSSSHIELFFHGRRPRADCIRSEVLSDQVLRIQPLTTQNSSSNTWHASTGLLQPCSRSKPISEETRRAKATDSVLIYAPAARATGGSGGHLQRLAANQHSTDFVAGGHDRDSAILELELKLGFRRSSSKRP</sequence>
<dbReference type="PANTHER" id="PTHR31677:SF75">
    <property type="entry name" value="ETHYLENE-RESPONSIVE TRANSCRIPTION FACTOR ERF084"/>
    <property type="match status" value="1"/>
</dbReference>
<accession>A0ABP1BZK1</accession>
<evidence type="ECO:0000313" key="8">
    <source>
        <dbReference type="EMBL" id="CAK9881906.1"/>
    </source>
</evidence>
<name>A0ABP1BZK1_9BRYO</name>
<keyword evidence="4" id="KW-0804">Transcription</keyword>
<keyword evidence="3" id="KW-0238">DNA-binding</keyword>